<dbReference type="SMART" id="SM00448">
    <property type="entry name" value="REC"/>
    <property type="match status" value="1"/>
</dbReference>
<dbReference type="PROSITE" id="PS50883">
    <property type="entry name" value="EAL"/>
    <property type="match status" value="1"/>
</dbReference>
<dbReference type="SUPFAM" id="SSF55785">
    <property type="entry name" value="PYP-like sensor domain (PAS domain)"/>
    <property type="match status" value="1"/>
</dbReference>
<dbReference type="SMART" id="SM00052">
    <property type="entry name" value="EAL"/>
    <property type="match status" value="1"/>
</dbReference>
<dbReference type="CDD" id="cd01949">
    <property type="entry name" value="GGDEF"/>
    <property type="match status" value="1"/>
</dbReference>
<dbReference type="InterPro" id="IPR001633">
    <property type="entry name" value="EAL_dom"/>
</dbReference>
<dbReference type="InterPro" id="IPR043128">
    <property type="entry name" value="Rev_trsase/Diguanyl_cyclase"/>
</dbReference>
<feature type="modified residue" description="4-aspartylphosphate" evidence="1">
    <location>
        <position position="55"/>
    </location>
</feature>
<gene>
    <name evidence="5" type="ORF">ACFQ1Z_11955</name>
</gene>
<evidence type="ECO:0000259" key="4">
    <source>
        <dbReference type="PROSITE" id="PS50887"/>
    </source>
</evidence>
<dbReference type="InterPro" id="IPR000160">
    <property type="entry name" value="GGDEF_dom"/>
</dbReference>
<dbReference type="InterPro" id="IPR035965">
    <property type="entry name" value="PAS-like_dom_sf"/>
</dbReference>
<dbReference type="InterPro" id="IPR029787">
    <property type="entry name" value="Nucleotide_cyclase"/>
</dbReference>
<accession>A0ABW3F735</accession>
<evidence type="ECO:0000259" key="3">
    <source>
        <dbReference type="PROSITE" id="PS50883"/>
    </source>
</evidence>
<dbReference type="Gene3D" id="3.20.20.450">
    <property type="entry name" value="EAL domain"/>
    <property type="match status" value="1"/>
</dbReference>
<evidence type="ECO:0000259" key="2">
    <source>
        <dbReference type="PROSITE" id="PS50110"/>
    </source>
</evidence>
<dbReference type="PANTHER" id="PTHR44757">
    <property type="entry name" value="DIGUANYLATE CYCLASE DGCP"/>
    <property type="match status" value="1"/>
</dbReference>
<dbReference type="NCBIfam" id="TIGR00254">
    <property type="entry name" value="GGDEF"/>
    <property type="match status" value="2"/>
</dbReference>
<dbReference type="InterPro" id="IPR035919">
    <property type="entry name" value="EAL_sf"/>
</dbReference>
<proteinExistence type="predicted"/>
<reference evidence="6" key="1">
    <citation type="journal article" date="2019" name="Int. J. Syst. Evol. Microbiol.">
        <title>The Global Catalogue of Microorganisms (GCM) 10K type strain sequencing project: providing services to taxonomists for standard genome sequencing and annotation.</title>
        <authorList>
            <consortium name="The Broad Institute Genomics Platform"/>
            <consortium name="The Broad Institute Genome Sequencing Center for Infectious Disease"/>
            <person name="Wu L."/>
            <person name="Ma J."/>
        </authorList>
    </citation>
    <scope>NUCLEOTIDE SEQUENCE [LARGE SCALE GENOMIC DNA]</scope>
    <source>
        <strain evidence="6">CCUG 58412</strain>
    </source>
</reference>
<dbReference type="InterPro" id="IPR011006">
    <property type="entry name" value="CheY-like_superfamily"/>
</dbReference>
<dbReference type="Pfam" id="PF00563">
    <property type="entry name" value="EAL"/>
    <property type="match status" value="1"/>
</dbReference>
<sequence length="689" mass="76791">MLNKGKLLVVDDDVIMQLSLQSMLQENGYEVHTVSNGHEALRCISSDEFQIVLLDVDMPEMSGFEVCRNIRGDHAELPVVMITGCRDTQSIALAYDAGATDFLPKPIDWSLIGYRMDYVMQSYRTLKELQLSEARNRAMLKALPDTICLLDGEGLIHEAYGALEEAGILSAGQSLPGFFAPEVHRFFVQDLQNALQHEVVHTIPFSLTVPGQDARFMEGNIARITHDRALCVLRDITGRFRAEQQVQYLSDHDLLTGLPNRRQFLRRVSETIVQGEAELSKFAVILMDIDDFKLINECQGSETGDAVLKIVAGLISDHLSRTDFLDRLCQSEQPFFDAGETFAARLGGDEFALLLPQVDTAEQALLLAQRMQIFLRGPHQVGQHSIFLNLSMGISVYPEDAGDALNLLKFANTAMSEAKTMGKNNCQFYTPRLTARLLDRVQIEADLRVALQERSLEVFYQPQVDAISKKMVSVEALLRWRHPEKGLLSPASFIAVAEESGLITEIGSYVLNTACHDAARWAEAGFPLSVAVNLSPLQLLSADFYEQVVHALETSKLPAARLELEVTENIVMHHTPSTVNNLRALRALGIRIAIDDFGTGFSSLSYLKNFPVDVLKIDRHFVNELQHSKQDEAIVRAIMMIAKTMEYVVVAEGVETQEQANILTELGCDFLQGYFYGKPQPFAAYAFTA</sequence>
<name>A0ABW3F735_9PROT</name>
<dbReference type="SUPFAM" id="SSF55073">
    <property type="entry name" value="Nucleotide cyclase"/>
    <property type="match status" value="1"/>
</dbReference>
<dbReference type="PANTHER" id="PTHR44757:SF2">
    <property type="entry name" value="BIOFILM ARCHITECTURE MAINTENANCE PROTEIN MBAA"/>
    <property type="match status" value="1"/>
</dbReference>
<feature type="domain" description="Response regulatory" evidence="2">
    <location>
        <begin position="6"/>
        <end position="120"/>
    </location>
</feature>
<dbReference type="RefSeq" id="WP_379057874.1">
    <property type="nucleotide sequence ID" value="NZ_JBHTKB010000002.1"/>
</dbReference>
<evidence type="ECO:0000256" key="1">
    <source>
        <dbReference type="PROSITE-ProRule" id="PRU00169"/>
    </source>
</evidence>
<comment type="caution">
    <text evidence="5">The sequence shown here is derived from an EMBL/GenBank/DDBJ whole genome shotgun (WGS) entry which is preliminary data.</text>
</comment>
<dbReference type="PROSITE" id="PS50887">
    <property type="entry name" value="GGDEF"/>
    <property type="match status" value="1"/>
</dbReference>
<dbReference type="Proteomes" id="UP001597128">
    <property type="component" value="Unassembled WGS sequence"/>
</dbReference>
<organism evidence="5 6">
    <name type="scientific">Methylophilus luteus</name>
    <dbReference type="NCBI Taxonomy" id="640108"/>
    <lineage>
        <taxon>Bacteria</taxon>
        <taxon>Pseudomonadati</taxon>
        <taxon>Pseudomonadota</taxon>
        <taxon>Betaproteobacteria</taxon>
        <taxon>Nitrosomonadales</taxon>
        <taxon>Methylophilaceae</taxon>
        <taxon>Methylophilus</taxon>
    </lineage>
</organism>
<dbReference type="Pfam" id="PF00990">
    <property type="entry name" value="GGDEF"/>
    <property type="match status" value="2"/>
</dbReference>
<dbReference type="SUPFAM" id="SSF52172">
    <property type="entry name" value="CheY-like"/>
    <property type="match status" value="1"/>
</dbReference>
<evidence type="ECO:0000313" key="6">
    <source>
        <dbReference type="Proteomes" id="UP001597128"/>
    </source>
</evidence>
<evidence type="ECO:0000313" key="5">
    <source>
        <dbReference type="EMBL" id="MFD0914266.1"/>
    </source>
</evidence>
<feature type="domain" description="EAL" evidence="3">
    <location>
        <begin position="440"/>
        <end position="689"/>
    </location>
</feature>
<dbReference type="Gene3D" id="3.30.70.270">
    <property type="match status" value="1"/>
</dbReference>
<keyword evidence="6" id="KW-1185">Reference proteome</keyword>
<feature type="domain" description="GGDEF" evidence="4">
    <location>
        <begin position="280"/>
        <end position="431"/>
    </location>
</feature>
<dbReference type="PROSITE" id="PS50110">
    <property type="entry name" value="RESPONSE_REGULATORY"/>
    <property type="match status" value="1"/>
</dbReference>
<dbReference type="EMBL" id="JBHTKB010000002">
    <property type="protein sequence ID" value="MFD0914266.1"/>
    <property type="molecule type" value="Genomic_DNA"/>
</dbReference>
<dbReference type="CDD" id="cd01948">
    <property type="entry name" value="EAL"/>
    <property type="match status" value="1"/>
</dbReference>
<dbReference type="Gene3D" id="3.30.450.20">
    <property type="entry name" value="PAS domain"/>
    <property type="match status" value="1"/>
</dbReference>
<protein>
    <submittedName>
        <fullName evidence="5">EAL domain-containing protein</fullName>
    </submittedName>
</protein>
<dbReference type="SUPFAM" id="SSF141868">
    <property type="entry name" value="EAL domain-like"/>
    <property type="match status" value="1"/>
</dbReference>
<dbReference type="InterPro" id="IPR001789">
    <property type="entry name" value="Sig_transdc_resp-reg_receiver"/>
</dbReference>
<keyword evidence="1" id="KW-0597">Phosphoprotein</keyword>
<dbReference type="InterPro" id="IPR052155">
    <property type="entry name" value="Biofilm_reg_signaling"/>
</dbReference>
<dbReference type="SMART" id="SM00267">
    <property type="entry name" value="GGDEF"/>
    <property type="match status" value="1"/>
</dbReference>
<dbReference type="Pfam" id="PF00072">
    <property type="entry name" value="Response_reg"/>
    <property type="match status" value="1"/>
</dbReference>
<dbReference type="Gene3D" id="3.40.50.2300">
    <property type="match status" value="1"/>
</dbReference>